<proteinExistence type="predicted"/>
<feature type="transmembrane region" description="Helical" evidence="1">
    <location>
        <begin position="76"/>
        <end position="93"/>
    </location>
</feature>
<accession>A0A1Y2K332</accession>
<name>A0A1Y2K332_9PROT</name>
<comment type="caution">
    <text evidence="2">The sequence shown here is derived from an EMBL/GenBank/DDBJ whole genome shotgun (WGS) entry which is preliminary data.</text>
</comment>
<dbReference type="EMBL" id="LVJN01000020">
    <property type="protein sequence ID" value="OSM02431.1"/>
    <property type="molecule type" value="Genomic_DNA"/>
</dbReference>
<evidence type="ECO:0000313" key="2">
    <source>
        <dbReference type="EMBL" id="OSM02431.1"/>
    </source>
</evidence>
<dbReference type="STRING" id="1434232.MAIT1_02574"/>
<keyword evidence="1" id="KW-1133">Transmembrane helix</keyword>
<dbReference type="Proteomes" id="UP000194003">
    <property type="component" value="Unassembled WGS sequence"/>
</dbReference>
<evidence type="ECO:0000256" key="1">
    <source>
        <dbReference type="SAM" id="Phobius"/>
    </source>
</evidence>
<keyword evidence="1" id="KW-0812">Transmembrane</keyword>
<gene>
    <name evidence="2" type="ORF">MAIT1_02574</name>
</gene>
<reference evidence="2 3" key="1">
    <citation type="journal article" date="2016" name="BMC Genomics">
        <title>Combined genomic and structural analyses of a cultured magnetotactic bacterium reveals its niche adaptation to a dynamic environment.</title>
        <authorList>
            <person name="Araujo A.C."/>
            <person name="Morillo V."/>
            <person name="Cypriano J."/>
            <person name="Teixeira L.C."/>
            <person name="Leao P."/>
            <person name="Lyra S."/>
            <person name="Almeida L.G."/>
            <person name="Bazylinski D.A."/>
            <person name="Vasconcellos A.T."/>
            <person name="Abreu F."/>
            <person name="Lins U."/>
        </authorList>
    </citation>
    <scope>NUCLEOTIDE SEQUENCE [LARGE SCALE GENOMIC DNA]</scope>
    <source>
        <strain evidence="2 3">IT-1</strain>
    </source>
</reference>
<evidence type="ECO:0000313" key="3">
    <source>
        <dbReference type="Proteomes" id="UP000194003"/>
    </source>
</evidence>
<keyword evidence="1" id="KW-0472">Membrane</keyword>
<feature type="transmembrane region" description="Helical" evidence="1">
    <location>
        <begin position="41"/>
        <end position="64"/>
    </location>
</feature>
<organism evidence="2 3">
    <name type="scientific">Magnetofaba australis IT-1</name>
    <dbReference type="NCBI Taxonomy" id="1434232"/>
    <lineage>
        <taxon>Bacteria</taxon>
        <taxon>Pseudomonadati</taxon>
        <taxon>Pseudomonadota</taxon>
        <taxon>Magnetococcia</taxon>
        <taxon>Magnetococcales</taxon>
        <taxon>Magnetococcaceae</taxon>
        <taxon>Magnetofaba</taxon>
    </lineage>
</organism>
<dbReference type="AlphaFoldDB" id="A0A1Y2K332"/>
<sequence>MSGFAPGGRFLYGLILSHRHVNTGCIMAETPRILRDMKPKLYMAFIVSATLITFNVFIERIYAGSWDGLPHLFLDYFKWTAIGAIVALGLARWGKNPRLFLPLALTFGWAWFFFLNMEEAFFKPDQVATAAGTPRYYVLNDADRQTVSGIRPYLDAFPQRVDALMAALEPKELQAPPPLRGSDSDALKRYRDVVQDTAARAEQNAKLVRGPWRDEELTLFREQAQQVTGSEAEAKELTERFAIAREPLYDTVGDLLDIRAEMQRQRAQQLGWLIDHFGEYGFLENGAIHIPDPAMQKKIEENDRLVSDLLGRFRVTMARYLLVSKSWAVPARGALGG</sequence>
<keyword evidence="3" id="KW-1185">Reference proteome</keyword>
<feature type="transmembrane region" description="Helical" evidence="1">
    <location>
        <begin position="100"/>
        <end position="117"/>
    </location>
</feature>
<protein>
    <submittedName>
        <fullName evidence="2">Uncharacterized protein</fullName>
    </submittedName>
</protein>